<sequence length="426" mass="43992">MTRARIEYARGRGGGGRGGGGRGGGSRGRGGGGGGRSSGGGGGGRSSGGGGGGGRAAASSAGRSAASTGSFTSANAQALRQAGVSRSRIQNLRSQSQNINNRNSAAADARAAMDPSVAGAMEAQANRGLNIGQQFYDSPEFQQALGQSGLSPQQIAQYAMSQGYGLGNQFMDQFGTTTTNRSISGATKYRQALKIAAAQGRGTNLIGGREAKQIAKQFKNKTDLNFARSLDKINANKPNMMPIGLTGGVLNRLSRNKDGSLSRMGMMPSSDGFLKILANMNDRWTAGDARNGNPSKRIPGTGKFRRTDTIYGLMSDGSFRQTPGVGKGWADTRFGQPETTQYEPWYTPPEDQGVASVEDYGEAPLPPEEPMTTDSNQSGAGADLASFATGWKGARGARARAGRKAQGTGSMRIAPTYGAGVGSNFG</sequence>
<gene>
    <name evidence="2" type="ORF">S-CBP1_0024</name>
</gene>
<dbReference type="GeneID" id="22112104"/>
<feature type="compositionally biased region" description="Low complexity" evidence="1">
    <location>
        <begin position="56"/>
        <end position="70"/>
    </location>
</feature>
<feature type="region of interest" description="Disordered" evidence="1">
    <location>
        <begin position="1"/>
        <end position="107"/>
    </location>
</feature>
<reference evidence="2 3" key="2">
    <citation type="journal article" date="2015" name="PLoS ONE">
        <title>Comparative Genomic and Phylogenomic Analyses Reveal a Conserved Core Genome Shared by Estuarine and Oceanic Cyanopodoviruses.</title>
        <authorList>
            <person name="Huang S."/>
            <person name="Zhang S."/>
            <person name="Jiao N."/>
            <person name="Chen F."/>
        </authorList>
    </citation>
    <scope>NUCLEOTIDE SEQUENCE [LARGE SCALE GENOMIC DNA]</scope>
</reference>
<keyword evidence="3" id="KW-1185">Reference proteome</keyword>
<feature type="compositionally biased region" description="Low complexity" evidence="1">
    <location>
        <begin position="89"/>
        <end position="107"/>
    </location>
</feature>
<dbReference type="Proteomes" id="UP000030045">
    <property type="component" value="Segment"/>
</dbReference>
<accession>A0A096VKE6</accession>
<proteinExistence type="predicted"/>
<feature type="region of interest" description="Disordered" evidence="1">
    <location>
        <begin position="339"/>
        <end position="426"/>
    </location>
</feature>
<feature type="compositionally biased region" description="Basic and acidic residues" evidence="1">
    <location>
        <begin position="1"/>
        <end position="10"/>
    </location>
</feature>
<dbReference type="RefSeq" id="YP_009103184.1">
    <property type="nucleotide sequence ID" value="NC_025456.1"/>
</dbReference>
<organism evidence="2 3">
    <name type="scientific">Synechococcus phage S-CBP1</name>
    <dbReference type="NCBI Taxonomy" id="1273711"/>
    <lineage>
        <taxon>Viruses</taxon>
        <taxon>Duplodnaviria</taxon>
        <taxon>Heunggongvirae</taxon>
        <taxon>Uroviricota</taxon>
        <taxon>Caudoviricetes</taxon>
        <taxon>Autographivirales</taxon>
        <taxon>Sechaudvirinae</taxon>
        <taxon>Angmobvirus</taxon>
        <taxon>Angmobvirus SCBP1</taxon>
    </lineage>
</organism>
<evidence type="ECO:0000313" key="3">
    <source>
        <dbReference type="Proteomes" id="UP000030045"/>
    </source>
</evidence>
<name>A0A096VKE6_9CAUD</name>
<evidence type="ECO:0000313" key="2">
    <source>
        <dbReference type="EMBL" id="AGK86529.1"/>
    </source>
</evidence>
<evidence type="ECO:0000256" key="1">
    <source>
        <dbReference type="SAM" id="MobiDB-lite"/>
    </source>
</evidence>
<dbReference type="KEGG" id="vg:22112104"/>
<protein>
    <submittedName>
        <fullName evidence="2">Uncharacterized protein</fullName>
    </submittedName>
</protein>
<reference evidence="3" key="1">
    <citation type="submission" date="2012-12" db="EMBL/GenBank/DDBJ databases">
        <title>Genomics of marine cyanopodoviruses.</title>
        <authorList>
            <person name="Huang S."/>
            <person name="Chen F."/>
        </authorList>
    </citation>
    <scope>NUCLEOTIDE SEQUENCE [LARGE SCALE GENOMIC DNA]</scope>
</reference>
<feature type="compositionally biased region" description="Gly residues" evidence="1">
    <location>
        <begin position="11"/>
        <end position="55"/>
    </location>
</feature>
<dbReference type="EMBL" id="KC310802">
    <property type="protein sequence ID" value="AGK86529.1"/>
    <property type="molecule type" value="Genomic_DNA"/>
</dbReference>